<feature type="transmembrane region" description="Helical" evidence="1">
    <location>
        <begin position="173"/>
        <end position="193"/>
    </location>
</feature>
<dbReference type="STRING" id="880526.GCA_000427365_00043"/>
<keyword evidence="1" id="KW-1133">Transmembrane helix</keyword>
<dbReference type="RefSeq" id="WP_027289987.1">
    <property type="nucleotide sequence ID" value="NZ_CANTWR010000019.1"/>
</dbReference>
<dbReference type="AlphaFoldDB" id="A0A379MRZ7"/>
<proteinExistence type="predicted"/>
<keyword evidence="1" id="KW-0812">Transmembrane</keyword>
<dbReference type="EMBL" id="UGVL01000001">
    <property type="protein sequence ID" value="SUE34295.1"/>
    <property type="molecule type" value="Genomic_DNA"/>
</dbReference>
<accession>A0A379MRZ7</accession>
<dbReference type="OrthoDB" id="1005118at2"/>
<keyword evidence="3" id="KW-1185">Reference proteome</keyword>
<evidence type="ECO:0000313" key="2">
    <source>
        <dbReference type="EMBL" id="SUE34295.1"/>
    </source>
</evidence>
<evidence type="ECO:0008006" key="4">
    <source>
        <dbReference type="Google" id="ProtNLM"/>
    </source>
</evidence>
<dbReference type="Gene3D" id="6.10.340.10">
    <property type="match status" value="1"/>
</dbReference>
<reference evidence="2 3" key="1">
    <citation type="submission" date="2018-06" db="EMBL/GenBank/DDBJ databases">
        <authorList>
            <consortium name="Pathogen Informatics"/>
            <person name="Doyle S."/>
        </authorList>
    </citation>
    <scope>NUCLEOTIDE SEQUENCE [LARGE SCALE GENOMIC DNA]</scope>
    <source>
        <strain evidence="2 3">NCTC11190</strain>
    </source>
</reference>
<gene>
    <name evidence="2" type="ORF">NCTC11190_01518</name>
</gene>
<name>A0A379MRZ7_9BACT</name>
<sequence length="247" mass="27868">MGIKYKIRLGFITIGILLFLSGIISSLELARFNRATHNLLAKSQGSIEISKQMLDAIQEQNTALLLSITDTGRNAVYDSLIAQSNLAFDQAFRTAQAELRDPIRLDAIRTASRYYNNIVSQVTDSTDIAWFTDVYKTSYYNLTYAIKEFMVQIQHRTIDYTAQLERNAYRASMVGIIALGAGILLLLVFYFMLSNYFTGPVLQITKSLKGYVNSRLPFEVAVSTRDEINTLKEYIAALVSANKKTRQ</sequence>
<evidence type="ECO:0000313" key="3">
    <source>
        <dbReference type="Proteomes" id="UP000255233"/>
    </source>
</evidence>
<organism evidence="2 3">
    <name type="scientific">Rikenella microfusus</name>
    <dbReference type="NCBI Taxonomy" id="28139"/>
    <lineage>
        <taxon>Bacteria</taxon>
        <taxon>Pseudomonadati</taxon>
        <taxon>Bacteroidota</taxon>
        <taxon>Bacteroidia</taxon>
        <taxon>Bacteroidales</taxon>
        <taxon>Rikenellaceae</taxon>
        <taxon>Rikenella</taxon>
    </lineage>
</organism>
<protein>
    <recommendedName>
        <fullName evidence="4">Four helix bundle sensory module for signal transduction</fullName>
    </recommendedName>
</protein>
<evidence type="ECO:0000256" key="1">
    <source>
        <dbReference type="SAM" id="Phobius"/>
    </source>
</evidence>
<keyword evidence="1" id="KW-0472">Membrane</keyword>
<dbReference type="Proteomes" id="UP000255233">
    <property type="component" value="Unassembled WGS sequence"/>
</dbReference>